<keyword evidence="1" id="KW-0732">Signal</keyword>
<evidence type="ECO:0000256" key="1">
    <source>
        <dbReference type="SAM" id="SignalP"/>
    </source>
</evidence>
<feature type="chain" id="PRO_5022886823" description="Peptidase inhibitor family I36" evidence="1">
    <location>
        <begin position="29"/>
        <end position="132"/>
    </location>
</feature>
<dbReference type="Pfam" id="PF03995">
    <property type="entry name" value="Inhibitor_I36"/>
    <property type="match status" value="1"/>
</dbReference>
<name>A0A5C4J2H9_9ACTN</name>
<proteinExistence type="predicted"/>
<organism evidence="2 3">
    <name type="scientific">Actinomadura soli</name>
    <dbReference type="NCBI Taxonomy" id="2508997"/>
    <lineage>
        <taxon>Bacteria</taxon>
        <taxon>Bacillati</taxon>
        <taxon>Actinomycetota</taxon>
        <taxon>Actinomycetes</taxon>
        <taxon>Streptosporangiales</taxon>
        <taxon>Thermomonosporaceae</taxon>
        <taxon>Actinomadura</taxon>
    </lineage>
</organism>
<dbReference type="OrthoDB" id="3700467at2"/>
<dbReference type="RefSeq" id="WP_138650250.1">
    <property type="nucleotide sequence ID" value="NZ_VCKW01000400.1"/>
</dbReference>
<reference evidence="2 3" key="1">
    <citation type="submission" date="2019-05" db="EMBL/GenBank/DDBJ databases">
        <title>Draft genome sequence of Actinomadura sp. 14C53.</title>
        <authorList>
            <person name="Saricaoglu S."/>
            <person name="Isik K."/>
        </authorList>
    </citation>
    <scope>NUCLEOTIDE SEQUENCE [LARGE SCALE GENOMIC DNA]</scope>
    <source>
        <strain evidence="2 3">14C53</strain>
    </source>
</reference>
<accession>A0A5C4J2H9</accession>
<evidence type="ECO:0008006" key="4">
    <source>
        <dbReference type="Google" id="ProtNLM"/>
    </source>
</evidence>
<gene>
    <name evidence="2" type="ORF">ETD83_39120</name>
</gene>
<evidence type="ECO:0000313" key="2">
    <source>
        <dbReference type="EMBL" id="TMQ89188.1"/>
    </source>
</evidence>
<dbReference type="AlphaFoldDB" id="A0A5C4J2H9"/>
<protein>
    <recommendedName>
        <fullName evidence="4">Peptidase inhibitor family I36</fullName>
    </recommendedName>
</protein>
<feature type="signal peptide" evidence="1">
    <location>
        <begin position="1"/>
        <end position="28"/>
    </location>
</feature>
<sequence>MSRIRIGLLAGAVAAGAVIAAAPSAALASTTTATPGTCPKGDVCVWSGKNATGTRCNWDGDDPDWQGGTVRCRPYGFKVNTVWNNGYTNTPYNKVNFYRYANYGSQISDPLPVTSKPVNAANLAIRSHHWSK</sequence>
<dbReference type="Proteomes" id="UP000309174">
    <property type="component" value="Unassembled WGS sequence"/>
</dbReference>
<dbReference type="EMBL" id="VCKW01000400">
    <property type="protein sequence ID" value="TMQ89188.1"/>
    <property type="molecule type" value="Genomic_DNA"/>
</dbReference>
<evidence type="ECO:0000313" key="3">
    <source>
        <dbReference type="Proteomes" id="UP000309174"/>
    </source>
</evidence>
<keyword evidence="3" id="KW-1185">Reference proteome</keyword>
<comment type="caution">
    <text evidence="2">The sequence shown here is derived from an EMBL/GenBank/DDBJ whole genome shotgun (WGS) entry which is preliminary data.</text>
</comment>